<feature type="transmembrane region" description="Helical" evidence="15">
    <location>
        <begin position="753"/>
        <end position="774"/>
    </location>
</feature>
<name>H6SRC1_PARPM</name>
<dbReference type="Pfam" id="PF02421">
    <property type="entry name" value="FeoB_N"/>
    <property type="match status" value="1"/>
</dbReference>
<protein>
    <recommendedName>
        <fullName evidence="12 15">Ferrous iron transport protein B</fullName>
    </recommendedName>
</protein>
<dbReference type="InterPro" id="IPR011642">
    <property type="entry name" value="Gate_dom"/>
</dbReference>
<evidence type="ECO:0000256" key="6">
    <source>
        <dbReference type="ARBA" id="ARBA00022741"/>
    </source>
</evidence>
<dbReference type="EMBL" id="HE663493">
    <property type="protein sequence ID" value="CCG09843.1"/>
    <property type="molecule type" value="Genomic_DNA"/>
</dbReference>
<dbReference type="InterPro" id="IPR006073">
    <property type="entry name" value="GTP-bd"/>
</dbReference>
<evidence type="ECO:0000256" key="14">
    <source>
        <dbReference type="PIRSR" id="PIRSR603373-2"/>
    </source>
</evidence>
<dbReference type="CDD" id="cd01879">
    <property type="entry name" value="FeoB"/>
    <property type="match status" value="1"/>
</dbReference>
<dbReference type="PROSITE" id="PS51711">
    <property type="entry name" value="G_FEOB"/>
    <property type="match status" value="1"/>
</dbReference>
<comment type="similarity">
    <text evidence="15">Belongs to the TRAFAC class TrmE-Era-EngA-EngB-Septin-like GTPase superfamily. FeoB GTPase (TC 9.A.8) family.</text>
</comment>
<evidence type="ECO:0000256" key="11">
    <source>
        <dbReference type="ARBA" id="ARBA00023136"/>
    </source>
</evidence>
<dbReference type="GO" id="GO:0015093">
    <property type="term" value="F:ferrous iron transmembrane transporter activity"/>
    <property type="evidence" value="ECO:0007669"/>
    <property type="project" value="UniProtKB-UniRule"/>
</dbReference>
<dbReference type="GO" id="GO:0005886">
    <property type="term" value="C:plasma membrane"/>
    <property type="evidence" value="ECO:0007669"/>
    <property type="project" value="UniProtKB-SubCell"/>
</dbReference>
<evidence type="ECO:0000256" key="8">
    <source>
        <dbReference type="ARBA" id="ARBA00023004"/>
    </source>
</evidence>
<evidence type="ECO:0000256" key="3">
    <source>
        <dbReference type="ARBA" id="ARBA00022475"/>
    </source>
</evidence>
<feature type="binding site" evidence="13">
    <location>
        <begin position="43"/>
        <end position="47"/>
    </location>
    <ligand>
        <name>GTP</name>
        <dbReference type="ChEBI" id="CHEBI:37565"/>
        <label>1</label>
    </ligand>
</feature>
<feature type="transmembrane region" description="Helical" evidence="15">
    <location>
        <begin position="360"/>
        <end position="381"/>
    </location>
</feature>
<evidence type="ECO:0000256" key="10">
    <source>
        <dbReference type="ARBA" id="ARBA00023134"/>
    </source>
</evidence>
<evidence type="ECO:0000256" key="13">
    <source>
        <dbReference type="PIRSR" id="PIRSR603373-1"/>
    </source>
</evidence>
<dbReference type="InterPro" id="IPR003373">
    <property type="entry name" value="Fe2_transport_prot-B"/>
</dbReference>
<keyword evidence="11 15" id="KW-0472">Membrane</keyword>
<keyword evidence="5 15" id="KW-0812">Transmembrane</keyword>
<dbReference type="NCBIfam" id="TIGR00231">
    <property type="entry name" value="small_GTP"/>
    <property type="match status" value="1"/>
</dbReference>
<feature type="binding site" evidence="13">
    <location>
        <begin position="64"/>
        <end position="67"/>
    </location>
    <ligand>
        <name>GTP</name>
        <dbReference type="ChEBI" id="CHEBI:37565"/>
        <label>1</label>
    </ligand>
</feature>
<dbReference type="SUPFAM" id="SSF52540">
    <property type="entry name" value="P-loop containing nucleoside triphosphate hydrolases"/>
    <property type="match status" value="1"/>
</dbReference>
<feature type="binding site" evidence="14">
    <location>
        <position position="29"/>
    </location>
    <ligand>
        <name>Mg(2+)</name>
        <dbReference type="ChEBI" id="CHEBI:18420"/>
        <label>2</label>
    </ligand>
</feature>
<dbReference type="GO" id="GO:0046872">
    <property type="term" value="F:metal ion binding"/>
    <property type="evidence" value="ECO:0007669"/>
    <property type="project" value="UniProtKB-KW"/>
</dbReference>
<feature type="transmembrane region" description="Helical" evidence="15">
    <location>
        <begin position="410"/>
        <end position="431"/>
    </location>
</feature>
<dbReference type="OrthoDB" id="9809127at2"/>
<accession>H6SRC1</accession>
<keyword evidence="6 13" id="KW-0547">Nucleotide-binding</keyword>
<feature type="transmembrane region" description="Helical" evidence="15">
    <location>
        <begin position="471"/>
        <end position="490"/>
    </location>
</feature>
<dbReference type="PANTHER" id="PTHR43185:SF1">
    <property type="entry name" value="FE(2+) TRANSPORTER FEOB"/>
    <property type="match status" value="1"/>
</dbReference>
<comment type="function">
    <text evidence="15">Probable transporter of a GTP-driven Fe(2+) uptake system.</text>
</comment>
<sequence>MSSVKPQESSVRTVALIGPPNSGKSTVFNRLTGATQRVGNFPGVTVDRKEGVCRLDGQSVAMIDLPGLYSLTSQDSDGGLDHAVARDYLASGTADLVLNVADATRLEQSLYLTVQLLECGLPCVVAINLSDAAEDAGFKTDVELLSHRLGCPVLPIAAALNQGVPELKARVIAEAQRPTRPERSPVIHAPAVEAALSVLERSLAGLSGPWAGRSRRWLALTLLEGDHTLLARLPPEIASVVAQQRQAILEAEGEEADSLIAGARFEAAHTLAAATQRRTSQARSVDRTDSIDSVVLHPLLGIPVFLLVMYALFTFTINVGGAFIDFFDLAAGALFVDGFGTLLTSLGAPDWLRVLAADGLGGGIQVVATFIPVVGALYLALTLLEDSGYMARAAFVMDRAMNRIGLPGKAVVPLIVGFGCNVPSVMATRVLERPRDRALTISMAPFMSCGARLAVYALFVAAFFPQGGQNVVMGLYLAGVVVAVLTALILRKTLLAGESAPFMLELPSYRMPRLRDVLLHTWTRLKVFVVKAGQVIALVVMVLNVLSALGTDGRFDHAGNDTSILAQVSKAAAPAFTPMGVSEENWPAVVGIVTGLFAKEAVVGTLDALYTAQADTAAAAAQGESEATPTEEEGFDLVAALQEAVATIPENLAGVGALLLDPLGFEGLADPGVEETSPTLTALASGFTGALGALSYMLFVLLYVPCVAVLGAIRRELGWRWTGFVTVWTTGIAYAVATLTFQIGTFSEHPATSLGWIIGIAVVLAAVLVGLFMAGHRARGVLAPTLAREGQA</sequence>
<dbReference type="InterPro" id="IPR027417">
    <property type="entry name" value="P-loop_NTPase"/>
</dbReference>
<dbReference type="InterPro" id="IPR005225">
    <property type="entry name" value="Small_GTP-bd"/>
</dbReference>
<dbReference type="Pfam" id="PF17910">
    <property type="entry name" value="FeoB_Cyto"/>
    <property type="match status" value="1"/>
</dbReference>
<feature type="binding site" evidence="14">
    <location>
        <position position="33"/>
    </location>
    <ligand>
        <name>Mg(2+)</name>
        <dbReference type="ChEBI" id="CHEBI:18420"/>
        <label>2</label>
    </ligand>
</feature>
<dbReference type="eggNOG" id="COG0370">
    <property type="taxonomic scope" value="Bacteria"/>
</dbReference>
<feature type="transmembrane region" description="Helical" evidence="15">
    <location>
        <begin position="693"/>
        <end position="713"/>
    </location>
</feature>
<evidence type="ECO:0000256" key="7">
    <source>
        <dbReference type="ARBA" id="ARBA00022989"/>
    </source>
</evidence>
<dbReference type="RefSeq" id="WP_014416471.1">
    <property type="nucleotide sequence ID" value="NC_017059.1"/>
</dbReference>
<feature type="transmembrane region" description="Helical" evidence="15">
    <location>
        <begin position="294"/>
        <end position="317"/>
    </location>
</feature>
<evidence type="ECO:0000256" key="5">
    <source>
        <dbReference type="ARBA" id="ARBA00022692"/>
    </source>
</evidence>
<comment type="subcellular location">
    <subcellularLocation>
        <location evidence="15">Cell inner membrane</location>
        <topology evidence="15">Multi-pass membrane protein</topology>
    </subcellularLocation>
    <subcellularLocation>
        <location evidence="1">Cell membrane</location>
        <topology evidence="1">Multi-pass membrane protein</topology>
    </subcellularLocation>
</comment>
<keyword evidence="14" id="KW-0479">Metal-binding</keyword>
<evidence type="ECO:0000313" key="18">
    <source>
        <dbReference type="Proteomes" id="UP000033220"/>
    </source>
</evidence>
<keyword evidence="18" id="KW-1185">Reference proteome</keyword>
<evidence type="ECO:0000256" key="12">
    <source>
        <dbReference type="NCBIfam" id="TIGR00437"/>
    </source>
</evidence>
<dbReference type="InterPro" id="IPR011640">
    <property type="entry name" value="Fe2_transport_prot_B_C"/>
</dbReference>
<dbReference type="AlphaFoldDB" id="H6SRC1"/>
<feature type="transmembrane region" description="Helical" evidence="15">
    <location>
        <begin position="329"/>
        <end position="348"/>
    </location>
</feature>
<reference evidence="17 18" key="1">
    <citation type="submission" date="2012-02" db="EMBL/GenBank/DDBJ databases">
        <title>Shotgun genome sequence of Phaeospirillum photometricum DSM 122.</title>
        <authorList>
            <person name="Duquesne K."/>
            <person name="Sturgis J."/>
        </authorList>
    </citation>
    <scope>NUCLEOTIDE SEQUENCE [LARGE SCALE GENOMIC DNA]</scope>
    <source>
        <strain evidence="18">DSM122</strain>
    </source>
</reference>
<dbReference type="Pfam" id="PF07664">
    <property type="entry name" value="FeoB_C"/>
    <property type="match status" value="1"/>
</dbReference>
<feature type="binding site" evidence="14">
    <location>
        <position position="32"/>
    </location>
    <ligand>
        <name>Mg(2+)</name>
        <dbReference type="ChEBI" id="CHEBI:18420"/>
        <label>2</label>
    </ligand>
</feature>
<feature type="transmembrane region" description="Helical" evidence="15">
    <location>
        <begin position="725"/>
        <end position="747"/>
    </location>
</feature>
<keyword evidence="14" id="KW-0460">Magnesium</keyword>
<dbReference type="InterPro" id="IPR030389">
    <property type="entry name" value="G_FEOB_dom"/>
</dbReference>
<feature type="transmembrane region" description="Helical" evidence="15">
    <location>
        <begin position="443"/>
        <end position="465"/>
    </location>
</feature>
<dbReference type="NCBIfam" id="NF007105">
    <property type="entry name" value="PRK09554.1"/>
    <property type="match status" value="1"/>
</dbReference>
<dbReference type="Gene3D" id="1.10.287.1770">
    <property type="match status" value="1"/>
</dbReference>
<keyword evidence="8 15" id="KW-0408">Iron</keyword>
<evidence type="ECO:0000259" key="16">
    <source>
        <dbReference type="PROSITE" id="PS51711"/>
    </source>
</evidence>
<evidence type="ECO:0000256" key="2">
    <source>
        <dbReference type="ARBA" id="ARBA00022448"/>
    </source>
</evidence>
<dbReference type="PANTHER" id="PTHR43185">
    <property type="entry name" value="FERROUS IRON TRANSPORT PROTEIN B"/>
    <property type="match status" value="1"/>
</dbReference>
<feature type="binding site" evidence="13">
    <location>
        <begin position="18"/>
        <end position="25"/>
    </location>
    <ligand>
        <name>GTP</name>
        <dbReference type="ChEBI" id="CHEBI:37565"/>
        <label>1</label>
    </ligand>
</feature>
<feature type="domain" description="FeoB-type G" evidence="16">
    <location>
        <begin position="11"/>
        <end position="177"/>
    </location>
</feature>
<dbReference type="STRING" id="1150469.RSPPHO_03217"/>
<evidence type="ECO:0000256" key="15">
    <source>
        <dbReference type="RuleBase" id="RU362098"/>
    </source>
</evidence>
<dbReference type="PRINTS" id="PR00326">
    <property type="entry name" value="GTP1OBG"/>
</dbReference>
<dbReference type="InterPro" id="IPR050860">
    <property type="entry name" value="FeoB_GTPase"/>
</dbReference>
<dbReference type="InterPro" id="IPR041069">
    <property type="entry name" value="FeoB_Cyto"/>
</dbReference>
<dbReference type="NCBIfam" id="TIGR00437">
    <property type="entry name" value="feoB"/>
    <property type="match status" value="1"/>
</dbReference>
<organism evidence="17 18">
    <name type="scientific">Pararhodospirillum photometricum DSM 122</name>
    <dbReference type="NCBI Taxonomy" id="1150469"/>
    <lineage>
        <taxon>Bacteria</taxon>
        <taxon>Pseudomonadati</taxon>
        <taxon>Pseudomonadota</taxon>
        <taxon>Alphaproteobacteria</taxon>
        <taxon>Rhodospirillales</taxon>
        <taxon>Rhodospirillaceae</taxon>
        <taxon>Pararhodospirillum</taxon>
    </lineage>
</organism>
<keyword evidence="4 15" id="KW-0410">Iron transport</keyword>
<evidence type="ECO:0000256" key="1">
    <source>
        <dbReference type="ARBA" id="ARBA00004651"/>
    </source>
</evidence>
<evidence type="ECO:0000256" key="9">
    <source>
        <dbReference type="ARBA" id="ARBA00023065"/>
    </source>
</evidence>
<dbReference type="Pfam" id="PF07670">
    <property type="entry name" value="Gate"/>
    <property type="match status" value="2"/>
</dbReference>
<dbReference type="HOGENOM" id="CLU_013350_3_0_5"/>
<dbReference type="Proteomes" id="UP000033220">
    <property type="component" value="Chromosome DSM 122"/>
</dbReference>
<keyword evidence="3" id="KW-1003">Cell membrane</keyword>
<dbReference type="Gene3D" id="3.40.50.300">
    <property type="entry name" value="P-loop containing nucleotide triphosphate hydrolases"/>
    <property type="match status" value="1"/>
</dbReference>
<dbReference type="KEGG" id="rpm:RSPPHO_03217"/>
<keyword evidence="2 15" id="KW-0813">Transport</keyword>
<dbReference type="GO" id="GO:0005525">
    <property type="term" value="F:GTP binding"/>
    <property type="evidence" value="ECO:0007669"/>
    <property type="project" value="UniProtKB-KW"/>
</dbReference>
<keyword evidence="10 13" id="KW-0342">GTP-binding</keyword>
<keyword evidence="7 15" id="KW-1133">Transmembrane helix</keyword>
<evidence type="ECO:0000256" key="4">
    <source>
        <dbReference type="ARBA" id="ARBA00022496"/>
    </source>
</evidence>
<keyword evidence="9" id="KW-0406">Ion transport</keyword>
<gene>
    <name evidence="17" type="ORF">RSPPHO_03217</name>
</gene>
<proteinExistence type="inferred from homology"/>
<evidence type="ECO:0000313" key="17">
    <source>
        <dbReference type="EMBL" id="CCG09843.1"/>
    </source>
</evidence>
<dbReference type="PATRIC" id="fig|1150469.3.peg.3620"/>
<feature type="binding site" evidence="13">
    <location>
        <begin position="128"/>
        <end position="131"/>
    </location>
    <ligand>
        <name>GTP</name>
        <dbReference type="ChEBI" id="CHEBI:37565"/>
        <label>1</label>
    </ligand>
</feature>